<keyword evidence="4 6" id="KW-0472">Membrane</keyword>
<gene>
    <name evidence="7" type="ORF">M422DRAFT_253792</name>
</gene>
<feature type="transmembrane region" description="Helical" evidence="6">
    <location>
        <begin position="234"/>
        <end position="252"/>
    </location>
</feature>
<feature type="transmembrane region" description="Helical" evidence="6">
    <location>
        <begin position="290"/>
        <end position="312"/>
    </location>
</feature>
<proteinExistence type="predicted"/>
<evidence type="ECO:0000256" key="6">
    <source>
        <dbReference type="SAM" id="Phobius"/>
    </source>
</evidence>
<feature type="transmembrane region" description="Helical" evidence="6">
    <location>
        <begin position="110"/>
        <end position="129"/>
    </location>
</feature>
<dbReference type="AlphaFoldDB" id="A0A0C9UIY3"/>
<feature type="transmembrane region" description="Helical" evidence="6">
    <location>
        <begin position="81"/>
        <end position="103"/>
    </location>
</feature>
<accession>A0A0C9UIY3</accession>
<evidence type="ECO:0000256" key="1">
    <source>
        <dbReference type="ARBA" id="ARBA00004141"/>
    </source>
</evidence>
<evidence type="ECO:0000313" key="8">
    <source>
        <dbReference type="Proteomes" id="UP000054279"/>
    </source>
</evidence>
<dbReference type="Gene3D" id="1.20.1250.20">
    <property type="entry name" value="MFS general substrate transporter like domains"/>
    <property type="match status" value="1"/>
</dbReference>
<dbReference type="PANTHER" id="PTHR23501:SF195">
    <property type="entry name" value="PEP5"/>
    <property type="match status" value="1"/>
</dbReference>
<feature type="transmembrane region" description="Helical" evidence="6">
    <location>
        <begin position="135"/>
        <end position="157"/>
    </location>
</feature>
<protein>
    <recommendedName>
        <fullName evidence="9">Major facilitator superfamily (MFS) profile domain-containing protein</fullName>
    </recommendedName>
</protein>
<evidence type="ECO:0000313" key="7">
    <source>
        <dbReference type="EMBL" id="KIJ42998.1"/>
    </source>
</evidence>
<feature type="transmembrane region" description="Helical" evidence="6">
    <location>
        <begin position="199"/>
        <end position="218"/>
    </location>
</feature>
<feature type="transmembrane region" description="Helical" evidence="6">
    <location>
        <begin position="44"/>
        <end position="61"/>
    </location>
</feature>
<evidence type="ECO:0000256" key="4">
    <source>
        <dbReference type="ARBA" id="ARBA00023136"/>
    </source>
</evidence>
<keyword evidence="8" id="KW-1185">Reference proteome</keyword>
<dbReference type="HOGENOM" id="CLU_604340_0_0_1"/>
<comment type="subcellular location">
    <subcellularLocation>
        <location evidence="1">Membrane</location>
        <topology evidence="1">Multi-pass membrane protein</topology>
    </subcellularLocation>
</comment>
<dbReference type="PANTHER" id="PTHR23501">
    <property type="entry name" value="MAJOR FACILITATOR SUPERFAMILY"/>
    <property type="match status" value="1"/>
</dbReference>
<evidence type="ECO:0008006" key="9">
    <source>
        <dbReference type="Google" id="ProtNLM"/>
    </source>
</evidence>
<organism evidence="7 8">
    <name type="scientific">Sphaerobolus stellatus (strain SS14)</name>
    <dbReference type="NCBI Taxonomy" id="990650"/>
    <lineage>
        <taxon>Eukaryota</taxon>
        <taxon>Fungi</taxon>
        <taxon>Dikarya</taxon>
        <taxon>Basidiomycota</taxon>
        <taxon>Agaricomycotina</taxon>
        <taxon>Agaricomycetes</taxon>
        <taxon>Phallomycetidae</taxon>
        <taxon>Geastrales</taxon>
        <taxon>Sphaerobolaceae</taxon>
        <taxon>Sphaerobolus</taxon>
    </lineage>
</organism>
<evidence type="ECO:0000256" key="2">
    <source>
        <dbReference type="ARBA" id="ARBA00022692"/>
    </source>
</evidence>
<keyword evidence="3 6" id="KW-1133">Transmembrane helix</keyword>
<reference evidence="7 8" key="1">
    <citation type="submission" date="2014-06" db="EMBL/GenBank/DDBJ databases">
        <title>Evolutionary Origins and Diversification of the Mycorrhizal Mutualists.</title>
        <authorList>
            <consortium name="DOE Joint Genome Institute"/>
            <consortium name="Mycorrhizal Genomics Consortium"/>
            <person name="Kohler A."/>
            <person name="Kuo A."/>
            <person name="Nagy L.G."/>
            <person name="Floudas D."/>
            <person name="Copeland A."/>
            <person name="Barry K.W."/>
            <person name="Cichocki N."/>
            <person name="Veneault-Fourrey C."/>
            <person name="LaButti K."/>
            <person name="Lindquist E.A."/>
            <person name="Lipzen A."/>
            <person name="Lundell T."/>
            <person name="Morin E."/>
            <person name="Murat C."/>
            <person name="Riley R."/>
            <person name="Ohm R."/>
            <person name="Sun H."/>
            <person name="Tunlid A."/>
            <person name="Henrissat B."/>
            <person name="Grigoriev I.V."/>
            <person name="Hibbett D.S."/>
            <person name="Martin F."/>
        </authorList>
    </citation>
    <scope>NUCLEOTIDE SEQUENCE [LARGE SCALE GENOMIC DNA]</scope>
    <source>
        <strain evidence="7 8">SS14</strain>
    </source>
</reference>
<dbReference type="SUPFAM" id="SSF103473">
    <property type="entry name" value="MFS general substrate transporter"/>
    <property type="match status" value="1"/>
</dbReference>
<feature type="transmembrane region" description="Helical" evidence="6">
    <location>
        <begin position="264"/>
        <end position="284"/>
    </location>
</feature>
<evidence type="ECO:0000256" key="3">
    <source>
        <dbReference type="ARBA" id="ARBA00022989"/>
    </source>
</evidence>
<sequence>MSDSSHILARGKRPAGRLPHTSDRDESTEQFTQSPQTLMEDPVMSLRSLVTVFASCLAYFSNQYSISAVGDVMNDADYREVVWFVNAASLVVMISGPAIAYYGDVKTRKWLILGGLLFGFLGQIISGLLRVMNVLIAGQAMVGVALATQPLLVSIPIEVLPQNKRRYAQLAANIAGEIWGTHTGLFNHRLFTTGRNFPIALLLFFIEGILFIVFLVWYNQEVYELYERDPLKQGLRFSVFYGAVTLLAPWVGKFCSRTKTVKPALLTGNVFLLAGSALMASAMLNSGRAVIGYVALVGVGMTAPLVTLMSTVHISAPVDLINTVAPLATMMRTFGIVAGNVLSDIIVNTQFTALLPSHLSAALTPLGISSGSIQALVDAFSTRITRDVKNAAVAEGISEEVLQAAHAASDKAQLDAFRVVWIAATALAASAVICCLCMARVNPPEPSGPSELG</sequence>
<dbReference type="EMBL" id="KN837126">
    <property type="protein sequence ID" value="KIJ42998.1"/>
    <property type="molecule type" value="Genomic_DNA"/>
</dbReference>
<dbReference type="GO" id="GO:0005886">
    <property type="term" value="C:plasma membrane"/>
    <property type="evidence" value="ECO:0007669"/>
    <property type="project" value="TreeGrafter"/>
</dbReference>
<dbReference type="InterPro" id="IPR036259">
    <property type="entry name" value="MFS_trans_sf"/>
</dbReference>
<feature type="region of interest" description="Disordered" evidence="5">
    <location>
        <begin position="1"/>
        <end position="34"/>
    </location>
</feature>
<name>A0A0C9UIY3_SPHS4</name>
<evidence type="ECO:0000256" key="5">
    <source>
        <dbReference type="SAM" id="MobiDB-lite"/>
    </source>
</evidence>
<keyword evidence="2 6" id="KW-0812">Transmembrane</keyword>
<feature type="transmembrane region" description="Helical" evidence="6">
    <location>
        <begin position="419"/>
        <end position="441"/>
    </location>
</feature>
<dbReference type="OrthoDB" id="2587356at2759"/>
<dbReference type="GO" id="GO:0022857">
    <property type="term" value="F:transmembrane transporter activity"/>
    <property type="evidence" value="ECO:0007669"/>
    <property type="project" value="TreeGrafter"/>
</dbReference>
<dbReference type="Proteomes" id="UP000054279">
    <property type="component" value="Unassembled WGS sequence"/>
</dbReference>